<gene>
    <name evidence="2" type="ORF">I6H43_16700</name>
</gene>
<keyword evidence="3" id="KW-1185">Reference proteome</keyword>
<proteinExistence type="predicted"/>
<keyword evidence="1" id="KW-1133">Transmembrane helix</keyword>
<name>A0A7T4A8F0_AERJA</name>
<protein>
    <recommendedName>
        <fullName evidence="4">DUF4239 domain-containing protein</fullName>
    </recommendedName>
</protein>
<organism evidence="2 3">
    <name type="scientific">Aeromonas jandaei</name>
    <dbReference type="NCBI Taxonomy" id="650"/>
    <lineage>
        <taxon>Bacteria</taxon>
        <taxon>Pseudomonadati</taxon>
        <taxon>Pseudomonadota</taxon>
        <taxon>Gammaproteobacteria</taxon>
        <taxon>Aeromonadales</taxon>
        <taxon>Aeromonadaceae</taxon>
        <taxon>Aeromonas</taxon>
    </lineage>
</organism>
<keyword evidence="1" id="KW-0472">Membrane</keyword>
<dbReference type="RefSeq" id="WP_042031594.1">
    <property type="nucleotide sequence ID" value="NZ_CAWMFX010000027.1"/>
</dbReference>
<accession>A0A7T4A8F0</accession>
<feature type="transmembrane region" description="Helical" evidence="1">
    <location>
        <begin position="165"/>
        <end position="186"/>
    </location>
</feature>
<evidence type="ECO:0008006" key="4">
    <source>
        <dbReference type="Google" id="ProtNLM"/>
    </source>
</evidence>
<feature type="transmembrane region" description="Helical" evidence="1">
    <location>
        <begin position="133"/>
        <end position="153"/>
    </location>
</feature>
<keyword evidence="1" id="KW-0812">Transmembrane</keyword>
<feature type="transmembrane region" description="Helical" evidence="1">
    <location>
        <begin position="17"/>
        <end position="39"/>
    </location>
</feature>
<evidence type="ECO:0000256" key="1">
    <source>
        <dbReference type="SAM" id="Phobius"/>
    </source>
</evidence>
<dbReference type="Proteomes" id="UP000595481">
    <property type="component" value="Chromosome"/>
</dbReference>
<sequence length="216" mass="24212">MKDFMDKLVDSLSNGNYLLGIVIVVVAFIFNYKTIVDFWEERKKARISKLTDAVKCDFVSGLTESHLQEELATEHFKITTGIRLEKQFREAVIKAHQSTNGAVSFVHFKRAIPHFSYDGDSGNVTVCISKLDLFIYWFNFIFGVGMALFGLLLTGISSQIPNISLIQVFSVIFIGVFFIFTSIFMLSQTLPVVSAKIIEKELSSVAKKESKKSAAS</sequence>
<evidence type="ECO:0000313" key="2">
    <source>
        <dbReference type="EMBL" id="QQB19149.1"/>
    </source>
</evidence>
<dbReference type="EMBL" id="CP066092">
    <property type="protein sequence ID" value="QQB19149.1"/>
    <property type="molecule type" value="Genomic_DNA"/>
</dbReference>
<reference evidence="2 3" key="1">
    <citation type="submission" date="2020-12" db="EMBL/GenBank/DDBJ databases">
        <title>FDA dAtabase for Regulatory Grade micrObial Sequences (FDA-ARGOS): Supporting development and validation of Infectious Disease Dx tests.</title>
        <authorList>
            <person name="Sproer C."/>
            <person name="Gronow S."/>
            <person name="Severitt S."/>
            <person name="Schroder I."/>
            <person name="Tallon L."/>
            <person name="Sadzewicz L."/>
            <person name="Zhao X."/>
            <person name="Boylan J."/>
            <person name="Ott S."/>
            <person name="Bowen H."/>
            <person name="Vavikolanu K."/>
            <person name="Mehta A."/>
            <person name="Aluvathingal J."/>
            <person name="Nadendla S."/>
            <person name="Lowell S."/>
            <person name="Myers T."/>
            <person name="Yan Y."/>
            <person name="Sichtig H."/>
        </authorList>
    </citation>
    <scope>NUCLEOTIDE SEQUENCE [LARGE SCALE GENOMIC DNA]</scope>
    <source>
        <strain evidence="2 3">FDAARGOS_986</strain>
    </source>
</reference>
<evidence type="ECO:0000313" key="3">
    <source>
        <dbReference type="Proteomes" id="UP000595481"/>
    </source>
</evidence>
<dbReference type="GeneID" id="69552950"/>